<organism evidence="1 2">
    <name type="scientific">Paenibacillus dokdonensis</name>
    <dbReference type="NCBI Taxonomy" id="2567944"/>
    <lineage>
        <taxon>Bacteria</taxon>
        <taxon>Bacillati</taxon>
        <taxon>Bacillota</taxon>
        <taxon>Bacilli</taxon>
        <taxon>Bacillales</taxon>
        <taxon>Paenibacillaceae</taxon>
        <taxon>Paenibacillus</taxon>
    </lineage>
</organism>
<sequence>MSVASIAVVIGLFLKVIYGYNPMTKATALLLRNRSFSTLLGC</sequence>
<name>A0ABU6GQY4_9BACL</name>
<proteinExistence type="predicted"/>
<dbReference type="EMBL" id="JARLKZ010000008">
    <property type="protein sequence ID" value="MEC0240701.1"/>
    <property type="molecule type" value="Genomic_DNA"/>
</dbReference>
<reference evidence="1 2" key="1">
    <citation type="submission" date="2023-03" db="EMBL/GenBank/DDBJ databases">
        <title>Bacillus Genome Sequencing.</title>
        <authorList>
            <person name="Dunlap C."/>
        </authorList>
    </citation>
    <scope>NUCLEOTIDE SEQUENCE [LARGE SCALE GENOMIC DNA]</scope>
    <source>
        <strain evidence="1 2">BD-525</strain>
    </source>
</reference>
<evidence type="ECO:0000313" key="1">
    <source>
        <dbReference type="EMBL" id="MEC0240701.1"/>
    </source>
</evidence>
<keyword evidence="2" id="KW-1185">Reference proteome</keyword>
<dbReference type="RefSeq" id="WP_326088474.1">
    <property type="nucleotide sequence ID" value="NZ_JARLKZ010000008.1"/>
</dbReference>
<protein>
    <submittedName>
        <fullName evidence="1">Uncharacterized protein</fullName>
    </submittedName>
</protein>
<dbReference type="Proteomes" id="UP001344632">
    <property type="component" value="Unassembled WGS sequence"/>
</dbReference>
<gene>
    <name evidence="1" type="ORF">P4H66_12670</name>
</gene>
<evidence type="ECO:0000313" key="2">
    <source>
        <dbReference type="Proteomes" id="UP001344632"/>
    </source>
</evidence>
<comment type="caution">
    <text evidence="1">The sequence shown here is derived from an EMBL/GenBank/DDBJ whole genome shotgun (WGS) entry which is preliminary data.</text>
</comment>
<accession>A0ABU6GQY4</accession>